<feature type="domain" description="ABM" evidence="2">
    <location>
        <begin position="35"/>
        <end position="127"/>
    </location>
</feature>
<proteinExistence type="predicted"/>
<reference evidence="4" key="1">
    <citation type="submission" date="2017-04" db="EMBL/GenBank/DDBJ databases">
        <authorList>
            <person name="Varghese N."/>
            <person name="Submissions S."/>
        </authorList>
    </citation>
    <scope>NUCLEOTIDE SEQUENCE [LARGE SCALE GENOMIC DNA]</scope>
    <source>
        <strain evidence="4">DSM 19835</strain>
    </source>
</reference>
<name>A0A1X7KTS4_9FLAO</name>
<protein>
    <submittedName>
        <fullName evidence="3">Quinol monooxygenase YgiN</fullName>
    </submittedName>
</protein>
<dbReference type="InterPro" id="IPR011008">
    <property type="entry name" value="Dimeric_a/b-barrel"/>
</dbReference>
<evidence type="ECO:0000256" key="1">
    <source>
        <dbReference type="SAM" id="SignalP"/>
    </source>
</evidence>
<dbReference type="PROSITE" id="PS51725">
    <property type="entry name" value="ABM"/>
    <property type="match status" value="1"/>
</dbReference>
<dbReference type="Gene3D" id="3.30.70.100">
    <property type="match status" value="1"/>
</dbReference>
<gene>
    <name evidence="3" type="ORF">SAMN03080602_03385</name>
</gene>
<dbReference type="InterPro" id="IPR050744">
    <property type="entry name" value="AI-2_Isomerase_LsrG"/>
</dbReference>
<dbReference type="Proteomes" id="UP000193420">
    <property type="component" value="Unassembled WGS sequence"/>
</dbReference>
<dbReference type="STRING" id="188872.SAMN03080602_03385"/>
<dbReference type="GO" id="GO:0004497">
    <property type="term" value="F:monooxygenase activity"/>
    <property type="evidence" value="ECO:0007669"/>
    <property type="project" value="UniProtKB-KW"/>
</dbReference>
<evidence type="ECO:0000313" key="4">
    <source>
        <dbReference type="Proteomes" id="UP000193420"/>
    </source>
</evidence>
<dbReference type="InterPro" id="IPR007138">
    <property type="entry name" value="ABM_dom"/>
</dbReference>
<organism evidence="3 4">
    <name type="scientific">Arenibacter troitsensis</name>
    <dbReference type="NCBI Taxonomy" id="188872"/>
    <lineage>
        <taxon>Bacteria</taxon>
        <taxon>Pseudomonadati</taxon>
        <taxon>Bacteroidota</taxon>
        <taxon>Flavobacteriia</taxon>
        <taxon>Flavobacteriales</taxon>
        <taxon>Flavobacteriaceae</taxon>
        <taxon>Arenibacter</taxon>
    </lineage>
</organism>
<feature type="signal peptide" evidence="1">
    <location>
        <begin position="1"/>
        <end position="22"/>
    </location>
</feature>
<dbReference type="RefSeq" id="WP_245808729.1">
    <property type="nucleotide sequence ID" value="NZ_FXAO01000007.1"/>
</dbReference>
<dbReference type="PANTHER" id="PTHR33336">
    <property type="entry name" value="QUINOL MONOOXYGENASE YGIN-RELATED"/>
    <property type="match status" value="1"/>
</dbReference>
<feature type="chain" id="PRO_5012937012" evidence="1">
    <location>
        <begin position="23"/>
        <end position="140"/>
    </location>
</feature>
<accession>A0A1X7KTS4</accession>
<evidence type="ECO:0000313" key="3">
    <source>
        <dbReference type="EMBL" id="SMG44942.1"/>
    </source>
</evidence>
<sequence length="140" mass="16249">MGYQKVILSFVTTMIFSFSGLAQVSDDATINENMMVRIAALEIYPEYLEEYKDILKEESEASVRLEPGVICIYPVYQKEHPNQIRLLEIYADTNAYQSHLKTPHFLKYKTSTLKMVKHLELIDMESMDPESMPSIFTKLE</sequence>
<dbReference type="Pfam" id="PF03992">
    <property type="entry name" value="ABM"/>
    <property type="match status" value="1"/>
</dbReference>
<evidence type="ECO:0000259" key="2">
    <source>
        <dbReference type="PROSITE" id="PS51725"/>
    </source>
</evidence>
<keyword evidence="1" id="KW-0732">Signal</keyword>
<dbReference type="SUPFAM" id="SSF54909">
    <property type="entry name" value="Dimeric alpha+beta barrel"/>
    <property type="match status" value="1"/>
</dbReference>
<dbReference type="EMBL" id="FXAO01000007">
    <property type="protein sequence ID" value="SMG44942.1"/>
    <property type="molecule type" value="Genomic_DNA"/>
</dbReference>
<keyword evidence="3" id="KW-0560">Oxidoreductase</keyword>
<dbReference type="PANTHER" id="PTHR33336:SF3">
    <property type="entry name" value="ABM DOMAIN-CONTAINING PROTEIN"/>
    <property type="match status" value="1"/>
</dbReference>
<keyword evidence="4" id="KW-1185">Reference proteome</keyword>
<keyword evidence="3" id="KW-0503">Monooxygenase</keyword>
<dbReference type="AlphaFoldDB" id="A0A1X7KTS4"/>